<dbReference type="EMBL" id="ML121561">
    <property type="protein sequence ID" value="RPB21216.1"/>
    <property type="molecule type" value="Genomic_DNA"/>
</dbReference>
<accession>A0A3N4LES7</accession>
<keyword evidence="3" id="KW-1185">Reference proteome</keyword>
<evidence type="ECO:0000313" key="3">
    <source>
        <dbReference type="Proteomes" id="UP000267821"/>
    </source>
</evidence>
<proteinExistence type="predicted"/>
<sequence length="474" mass="52433">MNDTINVLPHTTCQVSYCNKPLQPTTPEEDVDILIRRKRESALSPKPNADPNPYTTELLNLKQERTPTRKQEMQDPKLEEVLNKELTGLTLEDRVMELRLALEDDQAQRRKEKEGERELREREISGLMCYIGELQKEYRKGYKEVIGMLVTQVNDIREALSLFNRHMASQIKALSKQVAELDTQLMTQLSEYRRIIPDSTGSTRESSSAPFPPTIIPDSTESTRESSPVPLPPMISLLLLSITIPIGGIPAPSKIMSQCTFTAASGEIQYMTAGTAEEAAETLAKAERVARAEEKALCPTSIIPDSTDSTESTRESSLALLSPTSLPFPLRQHPTDSISIPESTESMRESSLALSPTLFLFPCRQHPIDPITTLTKPRVEPVVGISEKPSRDSYVEGNSPICNLGASGTPLRYSPYSNAGTPSTTEVIKPEEEAVSNKKEDQDRHMTNNADACQPGLLVSQHACPKECTNAFLA</sequence>
<dbReference type="InParanoid" id="A0A3N4LES7"/>
<evidence type="ECO:0000256" key="1">
    <source>
        <dbReference type="SAM" id="MobiDB-lite"/>
    </source>
</evidence>
<feature type="compositionally biased region" description="Polar residues" evidence="1">
    <location>
        <begin position="199"/>
        <end position="209"/>
    </location>
</feature>
<dbReference type="AlphaFoldDB" id="A0A3N4LES7"/>
<organism evidence="2 3">
    <name type="scientific">Terfezia boudieri ATCC MYA-4762</name>
    <dbReference type="NCBI Taxonomy" id="1051890"/>
    <lineage>
        <taxon>Eukaryota</taxon>
        <taxon>Fungi</taxon>
        <taxon>Dikarya</taxon>
        <taxon>Ascomycota</taxon>
        <taxon>Pezizomycotina</taxon>
        <taxon>Pezizomycetes</taxon>
        <taxon>Pezizales</taxon>
        <taxon>Pezizaceae</taxon>
        <taxon>Terfezia</taxon>
    </lineage>
</organism>
<reference evidence="2 3" key="1">
    <citation type="journal article" date="2018" name="Nat. Ecol. Evol.">
        <title>Pezizomycetes genomes reveal the molecular basis of ectomycorrhizal truffle lifestyle.</title>
        <authorList>
            <person name="Murat C."/>
            <person name="Payen T."/>
            <person name="Noel B."/>
            <person name="Kuo A."/>
            <person name="Morin E."/>
            <person name="Chen J."/>
            <person name="Kohler A."/>
            <person name="Krizsan K."/>
            <person name="Balestrini R."/>
            <person name="Da Silva C."/>
            <person name="Montanini B."/>
            <person name="Hainaut M."/>
            <person name="Levati E."/>
            <person name="Barry K.W."/>
            <person name="Belfiori B."/>
            <person name="Cichocki N."/>
            <person name="Clum A."/>
            <person name="Dockter R.B."/>
            <person name="Fauchery L."/>
            <person name="Guy J."/>
            <person name="Iotti M."/>
            <person name="Le Tacon F."/>
            <person name="Lindquist E.A."/>
            <person name="Lipzen A."/>
            <person name="Malagnac F."/>
            <person name="Mello A."/>
            <person name="Molinier V."/>
            <person name="Miyauchi S."/>
            <person name="Poulain J."/>
            <person name="Riccioni C."/>
            <person name="Rubini A."/>
            <person name="Sitrit Y."/>
            <person name="Splivallo R."/>
            <person name="Traeger S."/>
            <person name="Wang M."/>
            <person name="Zifcakova L."/>
            <person name="Wipf D."/>
            <person name="Zambonelli A."/>
            <person name="Paolocci F."/>
            <person name="Nowrousian M."/>
            <person name="Ottonello S."/>
            <person name="Baldrian P."/>
            <person name="Spatafora J.W."/>
            <person name="Henrissat B."/>
            <person name="Nagy L.G."/>
            <person name="Aury J.M."/>
            <person name="Wincker P."/>
            <person name="Grigoriev I.V."/>
            <person name="Bonfante P."/>
            <person name="Martin F.M."/>
        </authorList>
    </citation>
    <scope>NUCLEOTIDE SEQUENCE [LARGE SCALE GENOMIC DNA]</scope>
    <source>
        <strain evidence="2 3">ATCC MYA-4762</strain>
    </source>
</reference>
<gene>
    <name evidence="2" type="ORF">L211DRAFT_851588</name>
</gene>
<name>A0A3N4LES7_9PEZI</name>
<dbReference type="Proteomes" id="UP000267821">
    <property type="component" value="Unassembled WGS sequence"/>
</dbReference>
<feature type="region of interest" description="Disordered" evidence="1">
    <location>
        <begin position="198"/>
        <end position="228"/>
    </location>
</feature>
<evidence type="ECO:0000313" key="2">
    <source>
        <dbReference type="EMBL" id="RPB21216.1"/>
    </source>
</evidence>
<protein>
    <submittedName>
        <fullName evidence="2">Uncharacterized protein</fullName>
    </submittedName>
</protein>